<dbReference type="InterPro" id="IPR043128">
    <property type="entry name" value="Rev_trsase/Diguanyl_cyclase"/>
</dbReference>
<dbReference type="Pfam" id="PF00563">
    <property type="entry name" value="EAL"/>
    <property type="match status" value="1"/>
</dbReference>
<dbReference type="SUPFAM" id="SSF55073">
    <property type="entry name" value="Nucleotide cyclase"/>
    <property type="match status" value="1"/>
</dbReference>
<dbReference type="PANTHER" id="PTHR33121:SF70">
    <property type="entry name" value="SIGNALING PROTEIN YKOW"/>
    <property type="match status" value="1"/>
</dbReference>
<evidence type="ECO:0000259" key="1">
    <source>
        <dbReference type="PROSITE" id="PS50883"/>
    </source>
</evidence>
<evidence type="ECO:0000259" key="2">
    <source>
        <dbReference type="PROSITE" id="PS50887"/>
    </source>
</evidence>
<evidence type="ECO:0000313" key="3">
    <source>
        <dbReference type="EMBL" id="PXX75293.1"/>
    </source>
</evidence>
<dbReference type="Gene3D" id="3.30.70.270">
    <property type="match status" value="1"/>
</dbReference>
<accession>A0A318KI24</accession>
<dbReference type="PROSITE" id="PS50883">
    <property type="entry name" value="EAL"/>
    <property type="match status" value="1"/>
</dbReference>
<dbReference type="InterPro" id="IPR000160">
    <property type="entry name" value="GGDEF_dom"/>
</dbReference>
<dbReference type="Pfam" id="PF00990">
    <property type="entry name" value="GGDEF"/>
    <property type="match status" value="1"/>
</dbReference>
<keyword evidence="4" id="KW-1185">Reference proteome</keyword>
<gene>
    <name evidence="3" type="ORF">DES51_11823</name>
</gene>
<dbReference type="OrthoDB" id="9759607at2"/>
<protein>
    <submittedName>
        <fullName evidence="3">Diguanylate cyclase (GGDEF)-like protein</fullName>
    </submittedName>
</protein>
<dbReference type="SMART" id="SM00267">
    <property type="entry name" value="GGDEF"/>
    <property type="match status" value="1"/>
</dbReference>
<dbReference type="GO" id="GO:0071111">
    <property type="term" value="F:cyclic-guanylate-specific phosphodiesterase activity"/>
    <property type="evidence" value="ECO:0007669"/>
    <property type="project" value="InterPro"/>
</dbReference>
<dbReference type="InterPro" id="IPR029787">
    <property type="entry name" value="Nucleotide_cyclase"/>
</dbReference>
<feature type="domain" description="GGDEF" evidence="2">
    <location>
        <begin position="38"/>
        <end position="165"/>
    </location>
</feature>
<dbReference type="NCBIfam" id="TIGR00254">
    <property type="entry name" value="GGDEF"/>
    <property type="match status" value="1"/>
</dbReference>
<organism evidence="3 4">
    <name type="scientific">Dielma fastidiosa</name>
    <dbReference type="NCBI Taxonomy" id="1034346"/>
    <lineage>
        <taxon>Bacteria</taxon>
        <taxon>Bacillati</taxon>
        <taxon>Bacillota</taxon>
        <taxon>Erysipelotrichia</taxon>
        <taxon>Erysipelotrichales</taxon>
        <taxon>Erysipelotrichaceae</taxon>
        <taxon>Dielma</taxon>
    </lineage>
</organism>
<dbReference type="InterPro" id="IPR001633">
    <property type="entry name" value="EAL_dom"/>
</dbReference>
<sequence length="432" mass="49621">MKKGSLPVINEYHPLTGLYNFDAFFKKAAEIIEKNDKYPMCIISLDIEHFKIYNDWYGRKAGDRLLNLLAGDIKKAAESAGTIAGHFGNDDFALLYPVTDDLEKWLAKQIEEFAKYTDAIREFLLKVGICEINHSMSPAEAYDCAQLALKSIEGIHDQRVVKYDCDMKRKLMSEQFLTQEIRQALKKKEFTCYMQPKCQIDTGEVIGLEALVRWRHPNDGIVGPDVFIPILERNRTVHQLDLFVWDLVCSQLHEWIKEGLHVVPVSVNVSRIDFYSLDLLSIFKGLLTKYDLSADLIELEVTESAYIEDYKIVTDTIDQLSKAGFRISIDDFGSAYSSLNMLKDIEVSVLKLDIKFIQFNRKNLLRTMAILKAIKQMARDLGQTIIVEGVETQEQVNLLKQLDYHYAQGYYFYHPLTIEQATCLLKPAKVMN</sequence>
<name>A0A318KI24_9FIRM</name>
<dbReference type="PANTHER" id="PTHR33121">
    <property type="entry name" value="CYCLIC DI-GMP PHOSPHODIESTERASE PDEF"/>
    <property type="match status" value="1"/>
</dbReference>
<feature type="domain" description="EAL" evidence="1">
    <location>
        <begin position="174"/>
        <end position="429"/>
    </location>
</feature>
<dbReference type="PROSITE" id="PS50887">
    <property type="entry name" value="GGDEF"/>
    <property type="match status" value="1"/>
</dbReference>
<dbReference type="CDD" id="cd01948">
    <property type="entry name" value="EAL"/>
    <property type="match status" value="1"/>
</dbReference>
<dbReference type="CDD" id="cd01949">
    <property type="entry name" value="GGDEF"/>
    <property type="match status" value="1"/>
</dbReference>
<dbReference type="InterPro" id="IPR035919">
    <property type="entry name" value="EAL_sf"/>
</dbReference>
<dbReference type="SUPFAM" id="SSF141868">
    <property type="entry name" value="EAL domain-like"/>
    <property type="match status" value="1"/>
</dbReference>
<proteinExistence type="predicted"/>
<dbReference type="SMART" id="SM00052">
    <property type="entry name" value="EAL"/>
    <property type="match status" value="1"/>
</dbReference>
<dbReference type="Proteomes" id="UP000247612">
    <property type="component" value="Unassembled WGS sequence"/>
</dbReference>
<dbReference type="EMBL" id="QJKH01000018">
    <property type="protein sequence ID" value="PXX75293.1"/>
    <property type="molecule type" value="Genomic_DNA"/>
</dbReference>
<dbReference type="RefSeq" id="WP_022939425.1">
    <property type="nucleotide sequence ID" value="NZ_CABKRQ010000009.1"/>
</dbReference>
<dbReference type="AlphaFoldDB" id="A0A318KI24"/>
<dbReference type="Gene3D" id="3.20.20.450">
    <property type="entry name" value="EAL domain"/>
    <property type="match status" value="1"/>
</dbReference>
<dbReference type="InterPro" id="IPR050706">
    <property type="entry name" value="Cyclic-di-GMP_PDE-like"/>
</dbReference>
<comment type="caution">
    <text evidence="3">The sequence shown here is derived from an EMBL/GenBank/DDBJ whole genome shotgun (WGS) entry which is preliminary data.</text>
</comment>
<dbReference type="STRING" id="1034346.GCA_000313565_03147"/>
<reference evidence="3 4" key="1">
    <citation type="submission" date="2018-05" db="EMBL/GenBank/DDBJ databases">
        <title>Genomic Encyclopedia of Type Strains, Phase IV (KMG-IV): sequencing the most valuable type-strain genomes for metagenomic binning, comparative biology and taxonomic classification.</title>
        <authorList>
            <person name="Goeker M."/>
        </authorList>
    </citation>
    <scope>NUCLEOTIDE SEQUENCE [LARGE SCALE GENOMIC DNA]</scope>
    <source>
        <strain evidence="3 4">JC118</strain>
    </source>
</reference>
<evidence type="ECO:0000313" key="4">
    <source>
        <dbReference type="Proteomes" id="UP000247612"/>
    </source>
</evidence>